<evidence type="ECO:0000256" key="1">
    <source>
        <dbReference type="ARBA" id="ARBA00022603"/>
    </source>
</evidence>
<evidence type="ECO:0000313" key="5">
    <source>
        <dbReference type="Proteomes" id="UP000198741"/>
    </source>
</evidence>
<dbReference type="PANTHER" id="PTHR43464:SF19">
    <property type="entry name" value="UBIQUINONE BIOSYNTHESIS O-METHYLTRANSFERASE, MITOCHONDRIAL"/>
    <property type="match status" value="1"/>
</dbReference>
<dbReference type="CDD" id="cd02440">
    <property type="entry name" value="AdoMet_MTases"/>
    <property type="match status" value="1"/>
</dbReference>
<evidence type="ECO:0000313" key="4">
    <source>
        <dbReference type="EMBL" id="SDP04776.1"/>
    </source>
</evidence>
<proteinExistence type="predicted"/>
<sequence>MTQPTADDSSAAGPGGFGEKTAGEAYAERLNTLQSKKWKKWLNVQAPYRANLRRYRLGRTLDVGCGNGRNLAALGAGSVGVDHNPHLVRAAREIGLEAYTSDEFFADPALSAAGAFDAILASHLIEHLRYDEAVEVMRSYLPCVRPGGRVLLITPQERGHASDPTHVAFSDFAVLRRLAVELGLQPVRSRSFPFPRALGKVFIYNEFNVEAIVPA</sequence>
<keyword evidence="2 4" id="KW-0808">Transferase</keyword>
<dbReference type="Pfam" id="PF13489">
    <property type="entry name" value="Methyltransf_23"/>
    <property type="match status" value="1"/>
</dbReference>
<dbReference type="RefSeq" id="WP_090476756.1">
    <property type="nucleotide sequence ID" value="NZ_LT629710.1"/>
</dbReference>
<dbReference type="EMBL" id="LT629710">
    <property type="protein sequence ID" value="SDP04776.1"/>
    <property type="molecule type" value="Genomic_DNA"/>
</dbReference>
<dbReference type="Gene3D" id="3.40.50.150">
    <property type="entry name" value="Vaccinia Virus protein VP39"/>
    <property type="match status" value="1"/>
</dbReference>
<dbReference type="InterPro" id="IPR029063">
    <property type="entry name" value="SAM-dependent_MTases_sf"/>
</dbReference>
<keyword evidence="3" id="KW-0949">S-adenosyl-L-methionine</keyword>
<keyword evidence="5" id="KW-1185">Reference proteome</keyword>
<keyword evidence="1 4" id="KW-0489">Methyltransferase</keyword>
<name>A0A1H0PJL5_9ACTN</name>
<protein>
    <submittedName>
        <fullName evidence="4">Methyltransferase domain-containing protein</fullName>
    </submittedName>
</protein>
<dbReference type="OrthoDB" id="4484556at2"/>
<dbReference type="AlphaFoldDB" id="A0A1H0PJL5"/>
<organism evidence="4 5">
    <name type="scientific">Nakamurella panacisegetis</name>
    <dbReference type="NCBI Taxonomy" id="1090615"/>
    <lineage>
        <taxon>Bacteria</taxon>
        <taxon>Bacillati</taxon>
        <taxon>Actinomycetota</taxon>
        <taxon>Actinomycetes</taxon>
        <taxon>Nakamurellales</taxon>
        <taxon>Nakamurellaceae</taxon>
        <taxon>Nakamurella</taxon>
    </lineage>
</organism>
<dbReference type="Proteomes" id="UP000198741">
    <property type="component" value="Chromosome I"/>
</dbReference>
<dbReference type="GO" id="GO:0008168">
    <property type="term" value="F:methyltransferase activity"/>
    <property type="evidence" value="ECO:0007669"/>
    <property type="project" value="UniProtKB-KW"/>
</dbReference>
<dbReference type="PANTHER" id="PTHR43464">
    <property type="entry name" value="METHYLTRANSFERASE"/>
    <property type="match status" value="1"/>
</dbReference>
<gene>
    <name evidence="4" type="ORF">SAMN04515671_2788</name>
</gene>
<accession>A0A1H0PJL5</accession>
<evidence type="ECO:0000256" key="2">
    <source>
        <dbReference type="ARBA" id="ARBA00022679"/>
    </source>
</evidence>
<dbReference type="GO" id="GO:0032259">
    <property type="term" value="P:methylation"/>
    <property type="evidence" value="ECO:0007669"/>
    <property type="project" value="UniProtKB-KW"/>
</dbReference>
<dbReference type="STRING" id="1090615.SAMN04515671_2788"/>
<dbReference type="SUPFAM" id="SSF53335">
    <property type="entry name" value="S-adenosyl-L-methionine-dependent methyltransferases"/>
    <property type="match status" value="1"/>
</dbReference>
<reference evidence="4 5" key="1">
    <citation type="submission" date="2016-10" db="EMBL/GenBank/DDBJ databases">
        <authorList>
            <person name="de Groot N.N."/>
        </authorList>
    </citation>
    <scope>NUCLEOTIDE SEQUENCE [LARGE SCALE GENOMIC DNA]</scope>
    <source>
        <strain evidence="5">P4-7,KCTC 19426,CECT 7604</strain>
    </source>
</reference>
<evidence type="ECO:0000256" key="3">
    <source>
        <dbReference type="ARBA" id="ARBA00022691"/>
    </source>
</evidence>